<proteinExistence type="predicted"/>
<dbReference type="AlphaFoldDB" id="A0A1S6HNG7"/>
<dbReference type="RefSeq" id="WP_149027252.1">
    <property type="nucleotide sequence ID" value="NZ_CP014782.1"/>
</dbReference>
<feature type="region of interest" description="Disordered" evidence="1">
    <location>
        <begin position="65"/>
        <end position="93"/>
    </location>
</feature>
<dbReference type="OrthoDB" id="10012171at2"/>
<gene>
    <name evidence="3" type="ORF">Sps_01921</name>
</gene>
<accession>A0A1S6HNG7</accession>
<dbReference type="EMBL" id="CP014782">
    <property type="protein sequence ID" value="AQS37081.1"/>
    <property type="molecule type" value="Genomic_DNA"/>
</dbReference>
<dbReference type="Proteomes" id="UP000189545">
    <property type="component" value="Chromosome"/>
</dbReference>
<feature type="transmembrane region" description="Helical" evidence="2">
    <location>
        <begin position="38"/>
        <end position="58"/>
    </location>
</feature>
<dbReference type="STRING" id="225848.Sps_01921"/>
<keyword evidence="2" id="KW-1133">Transmembrane helix</keyword>
<sequence>MEFSTAYIWFLASHVVLAFCISLLVLSCPFRFFGEKFGLFLLTWLVPFFGPIFVRYRLGELGSLTSHSSSDGSCISNGVESSPNRSGTSGSSD</sequence>
<evidence type="ECO:0000256" key="1">
    <source>
        <dbReference type="SAM" id="MobiDB-lite"/>
    </source>
</evidence>
<keyword evidence="2" id="KW-0472">Membrane</keyword>
<reference evidence="3 4" key="1">
    <citation type="submission" date="2016-03" db="EMBL/GenBank/DDBJ databases">
        <title>Complete genome sequence of Shewanella psychrophila WP2, a deep sea bacterium isolated from west Pacific sediment.</title>
        <authorList>
            <person name="Xu G."/>
            <person name="Jian H."/>
        </authorList>
    </citation>
    <scope>NUCLEOTIDE SEQUENCE [LARGE SCALE GENOMIC DNA]</scope>
    <source>
        <strain evidence="3 4">WP2</strain>
    </source>
</reference>
<name>A0A1S6HNG7_9GAMM</name>
<dbReference type="KEGG" id="spsw:Sps_01921"/>
<evidence type="ECO:0000313" key="3">
    <source>
        <dbReference type="EMBL" id="AQS37081.1"/>
    </source>
</evidence>
<feature type="compositionally biased region" description="Low complexity" evidence="1">
    <location>
        <begin position="81"/>
        <end position="93"/>
    </location>
</feature>
<evidence type="ECO:0000313" key="4">
    <source>
        <dbReference type="Proteomes" id="UP000189545"/>
    </source>
</evidence>
<evidence type="ECO:0000256" key="2">
    <source>
        <dbReference type="SAM" id="Phobius"/>
    </source>
</evidence>
<feature type="transmembrane region" description="Helical" evidence="2">
    <location>
        <begin position="6"/>
        <end position="26"/>
    </location>
</feature>
<keyword evidence="2" id="KW-0812">Transmembrane</keyword>
<keyword evidence="4" id="KW-1185">Reference proteome</keyword>
<protein>
    <submittedName>
        <fullName evidence="3">Uncharacterized protein</fullName>
    </submittedName>
</protein>
<organism evidence="3 4">
    <name type="scientific">Shewanella psychrophila</name>
    <dbReference type="NCBI Taxonomy" id="225848"/>
    <lineage>
        <taxon>Bacteria</taxon>
        <taxon>Pseudomonadati</taxon>
        <taxon>Pseudomonadota</taxon>
        <taxon>Gammaproteobacteria</taxon>
        <taxon>Alteromonadales</taxon>
        <taxon>Shewanellaceae</taxon>
        <taxon>Shewanella</taxon>
    </lineage>
</organism>